<dbReference type="InterPro" id="IPR023198">
    <property type="entry name" value="PGP-like_dom2"/>
</dbReference>
<dbReference type="Proteomes" id="UP000774617">
    <property type="component" value="Unassembled WGS sequence"/>
</dbReference>
<dbReference type="CDD" id="cd02603">
    <property type="entry name" value="HAD_sEH-N_like"/>
    <property type="match status" value="1"/>
</dbReference>
<dbReference type="PANTHER" id="PTHR43611:SF3">
    <property type="entry name" value="FLAVIN MONONUCLEOTIDE HYDROLASE 1, CHLOROPLATIC"/>
    <property type="match status" value="1"/>
</dbReference>
<gene>
    <name evidence="2" type="ORF">B0J12DRAFT_788354</name>
</gene>
<name>A0ABQ8G0L8_9PEZI</name>
<keyword evidence="1" id="KW-0732">Signal</keyword>
<protein>
    <submittedName>
        <fullName evidence="2">HAD-like domain-containing protein</fullName>
    </submittedName>
</protein>
<dbReference type="InterPro" id="IPR036412">
    <property type="entry name" value="HAD-like_sf"/>
</dbReference>
<dbReference type="EMBL" id="JAGTJR010000029">
    <property type="protein sequence ID" value="KAH7039453.1"/>
    <property type="molecule type" value="Genomic_DNA"/>
</dbReference>
<dbReference type="PANTHER" id="PTHR43611">
    <property type="entry name" value="ALPHA-D-GLUCOSE 1-PHOSPHATE PHOSPHATASE"/>
    <property type="match status" value="1"/>
</dbReference>
<feature type="signal peptide" evidence="1">
    <location>
        <begin position="1"/>
        <end position="26"/>
    </location>
</feature>
<dbReference type="InterPro" id="IPR006439">
    <property type="entry name" value="HAD-SF_hydro_IA"/>
</dbReference>
<sequence>MRTNFSALIFDLGGVLLNWSPQSITAVSPGQLKLLMHSETWHDLDKGKITLDEACELFGDMLGVDSLAVKTSLDQAQKSLKVNQRLVRIAKELKESDGDLQIYIMSNISKEHFEIVRRMDLPWPIITSAFASGHEGMRKPDLCFFNHVLGQINAHPSQVVMVDDEPDNICAARSLGIHGILHERTSGDIGKTLRNLFQDPVSRAEAYMKNGAGNHHCVMEGYDAPLMDNFAQLLIWELTGDADLVYIRFPSGKLHAPHTTNSSAGTTVEAPAAQSNVANGLWNYFYDKPVQTTRDFPPDADTTSTAYLCLPSHHLDSVADVNLVMNAMAANTNADGIMQTYFCADRPRTSPEVCCNILRVFCRFGCGDDPRIRATRDWVVRCLHNRAYVHGSRFYSTPETFLYFSARLYLECSSETLKEELEVVKEALLERVNVPVNPLALALRIFACQLVGIDARFWRQDLAAFQALQEEDGGWPAGHFCCMGRTGAKIGNRGLTTALALRIMERR</sequence>
<dbReference type="Gene3D" id="3.40.50.1000">
    <property type="entry name" value="HAD superfamily/HAD-like"/>
    <property type="match status" value="1"/>
</dbReference>
<dbReference type="Gene3D" id="1.10.150.240">
    <property type="entry name" value="Putative phosphatase, domain 2"/>
    <property type="match status" value="1"/>
</dbReference>
<organism evidence="2 3">
    <name type="scientific">Macrophomina phaseolina</name>
    <dbReference type="NCBI Taxonomy" id="35725"/>
    <lineage>
        <taxon>Eukaryota</taxon>
        <taxon>Fungi</taxon>
        <taxon>Dikarya</taxon>
        <taxon>Ascomycota</taxon>
        <taxon>Pezizomycotina</taxon>
        <taxon>Dothideomycetes</taxon>
        <taxon>Dothideomycetes incertae sedis</taxon>
        <taxon>Botryosphaeriales</taxon>
        <taxon>Botryosphaeriaceae</taxon>
        <taxon>Macrophomina</taxon>
    </lineage>
</organism>
<evidence type="ECO:0000313" key="2">
    <source>
        <dbReference type="EMBL" id="KAH7039453.1"/>
    </source>
</evidence>
<evidence type="ECO:0000256" key="1">
    <source>
        <dbReference type="SAM" id="SignalP"/>
    </source>
</evidence>
<proteinExistence type="predicted"/>
<dbReference type="NCBIfam" id="TIGR01509">
    <property type="entry name" value="HAD-SF-IA-v3"/>
    <property type="match status" value="1"/>
</dbReference>
<reference evidence="2 3" key="1">
    <citation type="journal article" date="2021" name="Nat. Commun.">
        <title>Genetic determinants of endophytism in the Arabidopsis root mycobiome.</title>
        <authorList>
            <person name="Mesny F."/>
            <person name="Miyauchi S."/>
            <person name="Thiergart T."/>
            <person name="Pickel B."/>
            <person name="Atanasova L."/>
            <person name="Karlsson M."/>
            <person name="Huettel B."/>
            <person name="Barry K.W."/>
            <person name="Haridas S."/>
            <person name="Chen C."/>
            <person name="Bauer D."/>
            <person name="Andreopoulos W."/>
            <person name="Pangilinan J."/>
            <person name="LaButti K."/>
            <person name="Riley R."/>
            <person name="Lipzen A."/>
            <person name="Clum A."/>
            <person name="Drula E."/>
            <person name="Henrissat B."/>
            <person name="Kohler A."/>
            <person name="Grigoriev I.V."/>
            <person name="Martin F.M."/>
            <person name="Hacquard S."/>
        </authorList>
    </citation>
    <scope>NUCLEOTIDE SEQUENCE [LARGE SCALE GENOMIC DNA]</scope>
    <source>
        <strain evidence="2 3">MPI-SDFR-AT-0080</strain>
    </source>
</reference>
<dbReference type="SUPFAM" id="SSF56784">
    <property type="entry name" value="HAD-like"/>
    <property type="match status" value="1"/>
</dbReference>
<dbReference type="InterPro" id="IPR008930">
    <property type="entry name" value="Terpenoid_cyclase/PrenylTrfase"/>
</dbReference>
<comment type="caution">
    <text evidence="2">The sequence shown here is derived from an EMBL/GenBank/DDBJ whole genome shotgun (WGS) entry which is preliminary data.</text>
</comment>
<accession>A0ABQ8G0L8</accession>
<dbReference type="SUPFAM" id="SSF48239">
    <property type="entry name" value="Terpenoid cyclases/Protein prenyltransferases"/>
    <property type="match status" value="1"/>
</dbReference>
<keyword evidence="3" id="KW-1185">Reference proteome</keyword>
<feature type="chain" id="PRO_5046379435" evidence="1">
    <location>
        <begin position="27"/>
        <end position="507"/>
    </location>
</feature>
<evidence type="ECO:0000313" key="3">
    <source>
        <dbReference type="Proteomes" id="UP000774617"/>
    </source>
</evidence>
<dbReference type="Gene3D" id="1.50.10.20">
    <property type="match status" value="1"/>
</dbReference>
<dbReference type="InterPro" id="IPR023214">
    <property type="entry name" value="HAD_sf"/>
</dbReference>